<keyword evidence="3" id="KW-1185">Reference proteome</keyword>
<dbReference type="PANTHER" id="PTHR39624">
    <property type="entry name" value="PROTEIN INVOLVED IN RIMO-MEDIATED BETA-METHYLTHIOLATION OF RIBOSOMAL PROTEIN S12 YCAO"/>
    <property type="match status" value="1"/>
</dbReference>
<evidence type="ECO:0000256" key="1">
    <source>
        <dbReference type="SAM" id="MobiDB-lite"/>
    </source>
</evidence>
<dbReference type="PANTHER" id="PTHR39624:SF2">
    <property type="entry name" value="OSMC-LIKE PROTEIN"/>
    <property type="match status" value="1"/>
</dbReference>
<dbReference type="InterPro" id="IPR003718">
    <property type="entry name" value="OsmC/Ohr_fam"/>
</dbReference>
<evidence type="ECO:0000313" key="3">
    <source>
        <dbReference type="Proteomes" id="UP001431235"/>
    </source>
</evidence>
<dbReference type="InterPro" id="IPR036102">
    <property type="entry name" value="OsmC/Ohrsf"/>
</dbReference>
<proteinExistence type="predicted"/>
<dbReference type="SUPFAM" id="SSF82784">
    <property type="entry name" value="OsmC-like"/>
    <property type="match status" value="1"/>
</dbReference>
<dbReference type="InterPro" id="IPR015946">
    <property type="entry name" value="KH_dom-like_a/b"/>
</dbReference>
<dbReference type="Pfam" id="PF02566">
    <property type="entry name" value="OsmC"/>
    <property type="match status" value="1"/>
</dbReference>
<accession>A0ABT0SG67</accession>
<sequence length="133" mass="14338">MARVTIESTGTPHTHRIGNGRHVLVSDEPPALGGQDAGMAPFELYLAALASCTAITLRMYAEKKGWDLGRFSAELVSSRDSDGRLQVHRTLSASGALDDAQWQRLLDVATRTPVTLAMAQGARITSEHRVAAR</sequence>
<evidence type="ECO:0000313" key="2">
    <source>
        <dbReference type="EMBL" id="MCL7714316.1"/>
    </source>
</evidence>
<feature type="compositionally biased region" description="Polar residues" evidence="1">
    <location>
        <begin position="1"/>
        <end position="12"/>
    </location>
</feature>
<organism evidence="2 3">
    <name type="scientific">Stenotrophomonas mori</name>
    <dbReference type="NCBI Taxonomy" id="2871096"/>
    <lineage>
        <taxon>Bacteria</taxon>
        <taxon>Pseudomonadati</taxon>
        <taxon>Pseudomonadota</taxon>
        <taxon>Gammaproteobacteria</taxon>
        <taxon>Lysobacterales</taxon>
        <taxon>Lysobacteraceae</taxon>
        <taxon>Stenotrophomonas</taxon>
    </lineage>
</organism>
<dbReference type="EMBL" id="JAIKTS010000001">
    <property type="protein sequence ID" value="MCL7714316.1"/>
    <property type="molecule type" value="Genomic_DNA"/>
</dbReference>
<comment type="caution">
    <text evidence="2">The sequence shown here is derived from an EMBL/GenBank/DDBJ whole genome shotgun (WGS) entry which is preliminary data.</text>
</comment>
<dbReference type="Proteomes" id="UP001431235">
    <property type="component" value="Unassembled WGS sequence"/>
</dbReference>
<gene>
    <name evidence="2" type="ORF">K5L01_06590</name>
</gene>
<feature type="region of interest" description="Disordered" evidence="1">
    <location>
        <begin position="1"/>
        <end position="21"/>
    </location>
</feature>
<dbReference type="RefSeq" id="WP_250063041.1">
    <property type="nucleotide sequence ID" value="NZ_JAIKTS010000001.1"/>
</dbReference>
<name>A0ABT0SG67_9GAMM</name>
<dbReference type="Gene3D" id="3.30.300.20">
    <property type="match status" value="1"/>
</dbReference>
<reference evidence="2 3" key="1">
    <citation type="submission" date="2021-08" db="EMBL/GenBank/DDBJ databases">
        <title>Novel members of of the genus Stenotrophomonas from differernt environment.</title>
        <authorList>
            <person name="Deng Y."/>
        </authorList>
    </citation>
    <scope>NUCLEOTIDE SEQUENCE [LARGE SCALE GENOMIC DNA]</scope>
    <source>
        <strain evidence="2 3">CPCC 101365</strain>
    </source>
</reference>
<protein>
    <submittedName>
        <fullName evidence="2">OsmC family protein</fullName>
    </submittedName>
</protein>